<dbReference type="SUPFAM" id="SSF103473">
    <property type="entry name" value="MFS general substrate transporter"/>
    <property type="match status" value="1"/>
</dbReference>
<dbReference type="STRING" id="1423795.FD12_GL000980"/>
<dbReference type="GO" id="GO:0005886">
    <property type="term" value="C:plasma membrane"/>
    <property type="evidence" value="ECO:0007669"/>
    <property type="project" value="UniProtKB-SubCell"/>
</dbReference>
<dbReference type="PANTHER" id="PTHR23522">
    <property type="entry name" value="BLL5896 PROTEIN"/>
    <property type="match status" value="1"/>
</dbReference>
<evidence type="ECO:0000256" key="1">
    <source>
        <dbReference type="ARBA" id="ARBA00004429"/>
    </source>
</evidence>
<dbReference type="EMBL" id="BKAM01000008">
    <property type="protein sequence ID" value="GEP72065.1"/>
    <property type="molecule type" value="Genomic_DNA"/>
</dbReference>
<evidence type="ECO:0008006" key="11">
    <source>
        <dbReference type="Google" id="ProtNLM"/>
    </source>
</evidence>
<organism evidence="9 10">
    <name type="scientific">Lentilactobacillus rapi</name>
    <dbReference type="NCBI Taxonomy" id="481723"/>
    <lineage>
        <taxon>Bacteria</taxon>
        <taxon>Bacillati</taxon>
        <taxon>Bacillota</taxon>
        <taxon>Bacilli</taxon>
        <taxon>Lactobacillales</taxon>
        <taxon>Lactobacillaceae</taxon>
        <taxon>Lentilactobacillus</taxon>
    </lineage>
</organism>
<feature type="transmembrane region" description="Helical" evidence="8">
    <location>
        <begin position="384"/>
        <end position="406"/>
    </location>
</feature>
<dbReference type="PRINTS" id="PR00174">
    <property type="entry name" value="LACYSMPORT"/>
</dbReference>
<dbReference type="InterPro" id="IPR036259">
    <property type="entry name" value="MFS_trans_sf"/>
</dbReference>
<feature type="transmembrane region" description="Helical" evidence="8">
    <location>
        <begin position="111"/>
        <end position="129"/>
    </location>
</feature>
<feature type="transmembrane region" description="Helical" evidence="8">
    <location>
        <begin position="150"/>
        <end position="171"/>
    </location>
</feature>
<keyword evidence="3" id="KW-1003">Cell membrane</keyword>
<feature type="transmembrane region" description="Helical" evidence="8">
    <location>
        <begin position="21"/>
        <end position="44"/>
    </location>
</feature>
<keyword evidence="7 8" id="KW-0472">Membrane</keyword>
<evidence type="ECO:0000256" key="7">
    <source>
        <dbReference type="ARBA" id="ARBA00023136"/>
    </source>
</evidence>
<dbReference type="Gene3D" id="1.20.1250.20">
    <property type="entry name" value="MFS general substrate transporter like domains"/>
    <property type="match status" value="2"/>
</dbReference>
<comment type="subcellular location">
    <subcellularLocation>
        <location evidence="1">Cell inner membrane</location>
        <topology evidence="1">Multi-pass membrane protein</topology>
    </subcellularLocation>
</comment>
<keyword evidence="5 8" id="KW-0812">Transmembrane</keyword>
<feature type="transmembrane region" description="Helical" evidence="8">
    <location>
        <begin position="177"/>
        <end position="196"/>
    </location>
</feature>
<keyword evidence="6 8" id="KW-1133">Transmembrane helix</keyword>
<protein>
    <recommendedName>
        <fullName evidence="11">MFS transporter</fullName>
    </recommendedName>
</protein>
<comment type="caution">
    <text evidence="9">The sequence shown here is derived from an EMBL/GenBank/DDBJ whole genome shotgun (WGS) entry which is preliminary data.</text>
</comment>
<evidence type="ECO:0000256" key="8">
    <source>
        <dbReference type="SAM" id="Phobius"/>
    </source>
</evidence>
<keyword evidence="2" id="KW-0813">Transport</keyword>
<sequence length="430" mass="48136">MASMLAKIKAPYNSFGKFWSYIISEMSFNFIWPVVQTYSALWLVKYANYSHANVGLAFSMMSLMGLISAPIIGYVGDKVLEKKYLLYITCVLLVLMGPFMEWIILPSHGNPYVMSIIMGLVIGLVMNGGTNVNEQYEQRMSFVNNFQYSWVRSGVTIIGFIAPLICGYILSTVPEQFFWSLTISGLIYMAMVIFFIKHDSSNLGVLHDKKHDKINVKGVLKSMASKQFIFFVIFLLGTVPLSQIADQQVSNYFQSYFNTAHGTMLFSYATTIQQVIAFLGMLLIPLIIKKVGYRNGLVIMSMIMAVRLLIFAFARNWVLVGFGQILAGFYIPFWFVCPMGYIFSVFNKNEFATIQSLSTGAAVQISQTIFSGIIGAGYDQLGFHSTYLIIGVICSAFAIFGAFFLVTGNHNNLGKSEQEPVPEHQPETSD</sequence>
<name>A0A512PLJ8_9LACO</name>
<feature type="transmembrane region" description="Helical" evidence="8">
    <location>
        <begin position="358"/>
        <end position="378"/>
    </location>
</feature>
<dbReference type="PANTHER" id="PTHR23522:SF10">
    <property type="entry name" value="3-PHENYLPROPIONIC ACID TRANSPORTER-RELATED"/>
    <property type="match status" value="1"/>
</dbReference>
<accession>A0A512PLJ8</accession>
<feature type="transmembrane region" description="Helical" evidence="8">
    <location>
        <begin position="56"/>
        <end position="75"/>
    </location>
</feature>
<evidence type="ECO:0000256" key="6">
    <source>
        <dbReference type="ARBA" id="ARBA00022989"/>
    </source>
</evidence>
<dbReference type="OrthoDB" id="9150135at2"/>
<feature type="transmembrane region" description="Helical" evidence="8">
    <location>
        <begin position="295"/>
        <end position="313"/>
    </location>
</feature>
<reference evidence="9 10" key="1">
    <citation type="submission" date="2019-07" db="EMBL/GenBank/DDBJ databases">
        <title>Whole genome shotgun sequence of Lactobacillus rapi NBRC 109618.</title>
        <authorList>
            <person name="Hosoyama A."/>
            <person name="Uohara A."/>
            <person name="Ohji S."/>
            <person name="Ichikawa N."/>
        </authorList>
    </citation>
    <scope>NUCLEOTIDE SEQUENCE [LARGE SCALE GENOMIC DNA]</scope>
    <source>
        <strain evidence="9 10">NBRC 109618</strain>
    </source>
</reference>
<evidence type="ECO:0000256" key="2">
    <source>
        <dbReference type="ARBA" id="ARBA00022448"/>
    </source>
</evidence>
<feature type="transmembrane region" description="Helical" evidence="8">
    <location>
        <begin position="84"/>
        <end position="105"/>
    </location>
</feature>
<dbReference type="AlphaFoldDB" id="A0A512PLJ8"/>
<feature type="transmembrane region" description="Helical" evidence="8">
    <location>
        <begin position="325"/>
        <end position="346"/>
    </location>
</feature>
<feature type="transmembrane region" description="Helical" evidence="8">
    <location>
        <begin position="228"/>
        <end position="245"/>
    </location>
</feature>
<proteinExistence type="predicted"/>
<keyword evidence="4" id="KW-0997">Cell inner membrane</keyword>
<evidence type="ECO:0000256" key="4">
    <source>
        <dbReference type="ARBA" id="ARBA00022519"/>
    </source>
</evidence>
<dbReference type="RefSeq" id="WP_056983302.1">
    <property type="nucleotide sequence ID" value="NZ_BKAM01000008.1"/>
</dbReference>
<evidence type="ECO:0000256" key="5">
    <source>
        <dbReference type="ARBA" id="ARBA00022692"/>
    </source>
</evidence>
<feature type="transmembrane region" description="Helical" evidence="8">
    <location>
        <begin position="265"/>
        <end position="288"/>
    </location>
</feature>
<evidence type="ECO:0000313" key="9">
    <source>
        <dbReference type="EMBL" id="GEP72065.1"/>
    </source>
</evidence>
<evidence type="ECO:0000256" key="3">
    <source>
        <dbReference type="ARBA" id="ARBA00022475"/>
    </source>
</evidence>
<gene>
    <name evidence="9" type="ORF">LRA02_09330</name>
</gene>
<dbReference type="Pfam" id="PF01306">
    <property type="entry name" value="LacY_symp"/>
    <property type="match status" value="1"/>
</dbReference>
<evidence type="ECO:0000313" key="10">
    <source>
        <dbReference type="Proteomes" id="UP000321569"/>
    </source>
</evidence>
<dbReference type="InterPro" id="IPR000576">
    <property type="entry name" value="LacY/RafB_perm_fam"/>
</dbReference>
<dbReference type="GO" id="GO:0015528">
    <property type="term" value="F:lactose:proton symporter activity"/>
    <property type="evidence" value="ECO:0007669"/>
    <property type="project" value="TreeGrafter"/>
</dbReference>
<dbReference type="GO" id="GO:0030395">
    <property type="term" value="F:lactose binding"/>
    <property type="evidence" value="ECO:0007669"/>
    <property type="project" value="TreeGrafter"/>
</dbReference>
<dbReference type="Proteomes" id="UP000321569">
    <property type="component" value="Unassembled WGS sequence"/>
</dbReference>